<protein>
    <submittedName>
        <fullName evidence="2">Uncharacterized protein</fullName>
    </submittedName>
</protein>
<keyword evidence="1" id="KW-1133">Transmembrane helix</keyword>
<accession>A0A2N6SDX5</accession>
<name>A0A2N6SDX5_9BACL</name>
<comment type="caution">
    <text evidence="2">The sequence shown here is derived from an EMBL/GenBank/DDBJ whole genome shotgun (WGS) entry which is preliminary data.</text>
</comment>
<gene>
    <name evidence="2" type="ORF">CJ218_06725</name>
</gene>
<evidence type="ECO:0000313" key="3">
    <source>
        <dbReference type="Proteomes" id="UP000235670"/>
    </source>
</evidence>
<dbReference type="STRING" id="84135.GCA_001052115_00618"/>
<proteinExistence type="predicted"/>
<feature type="transmembrane region" description="Helical" evidence="1">
    <location>
        <begin position="130"/>
        <end position="153"/>
    </location>
</feature>
<evidence type="ECO:0000256" key="1">
    <source>
        <dbReference type="SAM" id="Phobius"/>
    </source>
</evidence>
<feature type="transmembrane region" description="Helical" evidence="1">
    <location>
        <begin position="12"/>
        <end position="34"/>
    </location>
</feature>
<reference evidence="2 3" key="1">
    <citation type="submission" date="2017-09" db="EMBL/GenBank/DDBJ databases">
        <title>Bacterial strain isolated from the female urinary microbiota.</title>
        <authorList>
            <person name="Thomas-White K."/>
            <person name="Kumar N."/>
            <person name="Forster S."/>
            <person name="Putonti C."/>
            <person name="Lawley T."/>
            <person name="Wolfe A.J."/>
        </authorList>
    </citation>
    <scope>NUCLEOTIDE SEQUENCE [LARGE SCALE GENOMIC DNA]</scope>
    <source>
        <strain evidence="2 3">UMB0186</strain>
    </source>
</reference>
<dbReference type="EMBL" id="PNGT01000007">
    <property type="protein sequence ID" value="PMC52089.1"/>
    <property type="molecule type" value="Genomic_DNA"/>
</dbReference>
<dbReference type="AlphaFoldDB" id="A0A2N6SDX5"/>
<keyword evidence="1" id="KW-0472">Membrane</keyword>
<feature type="transmembrane region" description="Helical" evidence="1">
    <location>
        <begin position="96"/>
        <end position="123"/>
    </location>
</feature>
<feature type="transmembrane region" description="Helical" evidence="1">
    <location>
        <begin position="165"/>
        <end position="189"/>
    </location>
</feature>
<feature type="transmembrane region" description="Helical" evidence="1">
    <location>
        <begin position="55"/>
        <end position="76"/>
    </location>
</feature>
<evidence type="ECO:0000313" key="2">
    <source>
        <dbReference type="EMBL" id="PMC52089.1"/>
    </source>
</evidence>
<sequence length="227" mass="27250">MEYMLPYIISYILFSILLMYVFKIIGINSILAFIPLYSMYKVFDFYKGRIFYRNWGILYVVGIILVIPVIFIFTILTTEYKKSYSIAYSTNPWAGLGELVVGIFFMFFFIQLILIIGNIMVYVPLIKNKVGVCVLFIVWNIYYLFKFVIFISINAFMRNNPDEFIVFYIIMVISYLINIFFIFYIVNLYKKLQLENKTIVSEIDYDKYPRPEIKRIIRSRKYNLFEN</sequence>
<organism evidence="2 3">
    <name type="scientific">Gemella sanguinis</name>
    <dbReference type="NCBI Taxonomy" id="84135"/>
    <lineage>
        <taxon>Bacteria</taxon>
        <taxon>Bacillati</taxon>
        <taxon>Bacillota</taxon>
        <taxon>Bacilli</taxon>
        <taxon>Bacillales</taxon>
        <taxon>Gemellaceae</taxon>
        <taxon>Gemella</taxon>
    </lineage>
</organism>
<dbReference type="Proteomes" id="UP000235670">
    <property type="component" value="Unassembled WGS sequence"/>
</dbReference>
<dbReference type="OrthoDB" id="2988074at2"/>
<keyword evidence="1" id="KW-0812">Transmembrane</keyword>